<protein>
    <submittedName>
        <fullName evidence="1">Uncharacterized protein</fullName>
    </submittedName>
</protein>
<evidence type="ECO:0000313" key="1">
    <source>
        <dbReference type="EMBL" id="MBK3516112.1"/>
    </source>
</evidence>
<dbReference type="EMBL" id="JAENRR010000003">
    <property type="protein sequence ID" value="MBK3516112.1"/>
    <property type="molecule type" value="Genomic_DNA"/>
</dbReference>
<dbReference type="SUPFAM" id="SSF48576">
    <property type="entry name" value="Terpenoid synthases"/>
    <property type="match status" value="1"/>
</dbReference>
<evidence type="ECO:0000313" key="2">
    <source>
        <dbReference type="Proteomes" id="UP000605676"/>
    </source>
</evidence>
<name>A0ABS1HEY7_9BACT</name>
<organism evidence="1 2">
    <name type="scientific">Carboxylicivirga marina</name>
    <dbReference type="NCBI Taxonomy" id="2800988"/>
    <lineage>
        <taxon>Bacteria</taxon>
        <taxon>Pseudomonadati</taxon>
        <taxon>Bacteroidota</taxon>
        <taxon>Bacteroidia</taxon>
        <taxon>Marinilabiliales</taxon>
        <taxon>Marinilabiliaceae</taxon>
        <taxon>Carboxylicivirga</taxon>
    </lineage>
</organism>
<proteinExistence type="predicted"/>
<dbReference type="Proteomes" id="UP000605676">
    <property type="component" value="Unassembled WGS sequence"/>
</dbReference>
<gene>
    <name evidence="1" type="ORF">JIV24_02085</name>
</gene>
<dbReference type="CDD" id="cd00385">
    <property type="entry name" value="Isoprenoid_Biosyn_C1"/>
    <property type="match status" value="1"/>
</dbReference>
<dbReference type="InterPro" id="IPR008949">
    <property type="entry name" value="Isoprenoid_synthase_dom_sf"/>
</dbReference>
<comment type="caution">
    <text evidence="1">The sequence shown here is derived from an EMBL/GenBank/DDBJ whole genome shotgun (WGS) entry which is preliminary data.</text>
</comment>
<reference evidence="1 2" key="1">
    <citation type="submission" date="2021-01" db="EMBL/GenBank/DDBJ databases">
        <title>Carboxyliciviraga sp.nov., isolated from coastal sediments.</title>
        <authorList>
            <person name="Lu D."/>
            <person name="Zhang T."/>
        </authorList>
    </citation>
    <scope>NUCLEOTIDE SEQUENCE [LARGE SCALE GENOMIC DNA]</scope>
    <source>
        <strain evidence="1 2">N1Y132</strain>
    </source>
</reference>
<dbReference type="RefSeq" id="WP_200463345.1">
    <property type="nucleotide sequence ID" value="NZ_JAENRR010000003.1"/>
</dbReference>
<keyword evidence="2" id="KW-1185">Reference proteome</keyword>
<sequence>MEAMMPSVRLARQMRRKVYRWLLKTRAWKYRTFLWYLRIFKYVSFSPTRGAFLESYYTLMRFIDDIVDGDAPLPAKYKSVEDYIIEKIAFSKSLENPVDEVDYLMLYCFELGKKFNQDFVSETDDILSSLLFDAKRRGKYLIFPEKELMWHFHILDVRGTIKATLKLFNEASAKYELLSPLGIATRIHYDLQDFETDFEAGYINITQEDCNRFGIDLDIIKDPSHPAIKKWFVHQANKGMQLIEEHHKNLKKAHFSLLTRCTLPVVYEWPARKYFKKTLLIT</sequence>
<accession>A0ABS1HEY7</accession>